<dbReference type="AlphaFoldDB" id="A0A0B0HEC5"/>
<reference evidence="1 2" key="1">
    <citation type="journal article" date="2014" name="BMC Genomics">
        <title>The genome of the intracellular bacterium of the coastal bivalve, Solemya velum: a blueprint for thriving in and out of symbiosis.</title>
        <authorList>
            <person name="Dmytrenko O."/>
            <person name="Russell S.L."/>
            <person name="Loo W.T."/>
            <person name="Fontanez K.M."/>
            <person name="Liao L."/>
            <person name="Roeselers G."/>
            <person name="Sharma R."/>
            <person name="Stewart F.J."/>
            <person name="Newton I.L."/>
            <person name="Woyke T."/>
            <person name="Wu D."/>
            <person name="Lang J.M."/>
            <person name="Eisen J.A."/>
            <person name="Cavanaugh C.M."/>
        </authorList>
    </citation>
    <scope>NUCLEOTIDE SEQUENCE [LARGE SCALE GENOMIC DNA]</scope>
    <source>
        <strain evidence="1 2">WH</strain>
    </source>
</reference>
<dbReference type="InterPro" id="IPR036812">
    <property type="entry name" value="NAD(P)_OxRdtase_dom_sf"/>
</dbReference>
<protein>
    <recommendedName>
        <fullName evidence="3">NADP-dependent oxidoreductase domain-containing protein</fullName>
    </recommendedName>
</protein>
<accession>A0A0B0HEC5</accession>
<proteinExistence type="predicted"/>
<evidence type="ECO:0000313" key="2">
    <source>
        <dbReference type="Proteomes" id="UP000030856"/>
    </source>
</evidence>
<dbReference type="EMBL" id="JRAA01000001">
    <property type="protein sequence ID" value="KHF25806.1"/>
    <property type="molecule type" value="Genomic_DNA"/>
</dbReference>
<comment type="caution">
    <text evidence="1">The sequence shown here is derived from an EMBL/GenBank/DDBJ whole genome shotgun (WGS) entry which is preliminary data.</text>
</comment>
<dbReference type="eggNOG" id="COG0656">
    <property type="taxonomic scope" value="Bacteria"/>
</dbReference>
<evidence type="ECO:0000313" key="1">
    <source>
        <dbReference type="EMBL" id="KHF25806.1"/>
    </source>
</evidence>
<dbReference type="SUPFAM" id="SSF51430">
    <property type="entry name" value="NAD(P)-linked oxidoreductase"/>
    <property type="match status" value="1"/>
</dbReference>
<gene>
    <name evidence="1" type="ORF">JV46_13110</name>
</gene>
<organism evidence="1 2">
    <name type="scientific">Solemya velum gill symbiont</name>
    <dbReference type="NCBI Taxonomy" id="2340"/>
    <lineage>
        <taxon>Bacteria</taxon>
        <taxon>Pseudomonadati</taxon>
        <taxon>Pseudomonadota</taxon>
        <taxon>Gammaproteobacteria</taxon>
        <taxon>sulfur-oxidizing symbionts</taxon>
    </lineage>
</organism>
<name>A0A0B0HEC5_SOVGS</name>
<sequence>MFTMYIWHGKRMNRRHFLQAIAACLGLAQLDRLAASVHADPLLKVIPSSGEKLPAIGMGSFVSFNVGHDVEVLQQRTELLRIFFQLGGGIIDSSPIYGSSERNLGYCLENLKYVDGLFFLRQKSGPLRLRMGQLKSKRRETSGKSISSIYYRCTTCCHGKGTWKPCLK</sequence>
<dbReference type="Proteomes" id="UP000030856">
    <property type="component" value="Unassembled WGS sequence"/>
</dbReference>
<dbReference type="STRING" id="2340.JV46_13110"/>
<evidence type="ECO:0008006" key="3">
    <source>
        <dbReference type="Google" id="ProtNLM"/>
    </source>
</evidence>
<keyword evidence="2" id="KW-1185">Reference proteome</keyword>
<dbReference type="Gene3D" id="3.20.20.100">
    <property type="entry name" value="NADP-dependent oxidoreductase domain"/>
    <property type="match status" value="1"/>
</dbReference>